<evidence type="ECO:0000256" key="8">
    <source>
        <dbReference type="SAM" id="Phobius"/>
    </source>
</evidence>
<evidence type="ECO:0000256" key="6">
    <source>
        <dbReference type="ARBA" id="ARBA00022989"/>
    </source>
</evidence>
<dbReference type="PANTHER" id="PTHR11785:SF528">
    <property type="entry name" value="AMINO ACID TRANSPORTER PROTEIN JHI-21"/>
    <property type="match status" value="1"/>
</dbReference>
<dbReference type="WBParaSite" id="SRDH1_70310.1">
    <property type="protein sequence ID" value="SRDH1_70310.1"/>
    <property type="gene ID" value="SRDH1_70310"/>
</dbReference>
<evidence type="ECO:0000313" key="10">
    <source>
        <dbReference type="WBParaSite" id="SRDH1_70310.1"/>
    </source>
</evidence>
<feature type="transmembrane region" description="Helical" evidence="8">
    <location>
        <begin position="251"/>
        <end position="270"/>
    </location>
</feature>
<dbReference type="Proteomes" id="UP000050792">
    <property type="component" value="Unassembled WGS sequence"/>
</dbReference>
<dbReference type="Gene3D" id="1.20.1740.10">
    <property type="entry name" value="Amino acid/polyamine transporter I"/>
    <property type="match status" value="1"/>
</dbReference>
<evidence type="ECO:0000256" key="7">
    <source>
        <dbReference type="ARBA" id="ARBA00023136"/>
    </source>
</evidence>
<dbReference type="AlphaFoldDB" id="A0AA85FYD1"/>
<dbReference type="InterPro" id="IPR002293">
    <property type="entry name" value="AA/rel_permease1"/>
</dbReference>
<dbReference type="PIRSF" id="PIRSF006060">
    <property type="entry name" value="AA_transporter"/>
    <property type="match status" value="1"/>
</dbReference>
<evidence type="ECO:0000256" key="2">
    <source>
        <dbReference type="ARBA" id="ARBA00007040"/>
    </source>
</evidence>
<keyword evidence="7 8" id="KW-0472">Membrane</keyword>
<keyword evidence="5 8" id="KW-0812">Transmembrane</keyword>
<evidence type="ECO:0008006" key="11">
    <source>
        <dbReference type="Google" id="ProtNLM"/>
    </source>
</evidence>
<dbReference type="Pfam" id="PF13520">
    <property type="entry name" value="AA_permease_2"/>
    <property type="match status" value="1"/>
</dbReference>
<proteinExistence type="inferred from homology"/>
<feature type="transmembrane region" description="Helical" evidence="8">
    <location>
        <begin position="379"/>
        <end position="398"/>
    </location>
</feature>
<organism evidence="9 10">
    <name type="scientific">Schistosoma rodhaini</name>
    <dbReference type="NCBI Taxonomy" id="6188"/>
    <lineage>
        <taxon>Eukaryota</taxon>
        <taxon>Metazoa</taxon>
        <taxon>Spiralia</taxon>
        <taxon>Lophotrochozoa</taxon>
        <taxon>Platyhelminthes</taxon>
        <taxon>Trematoda</taxon>
        <taxon>Digenea</taxon>
        <taxon>Strigeidida</taxon>
        <taxon>Schistosomatoidea</taxon>
        <taxon>Schistosomatidae</taxon>
        <taxon>Schistosoma</taxon>
    </lineage>
</organism>
<feature type="transmembrane region" description="Helical" evidence="8">
    <location>
        <begin position="179"/>
        <end position="200"/>
    </location>
</feature>
<dbReference type="FunFam" id="1.20.1740.10:FF:000003">
    <property type="entry name" value="Y+L amino acid transporter 1 isoform X1"/>
    <property type="match status" value="1"/>
</dbReference>
<reference evidence="9" key="1">
    <citation type="submission" date="2022-06" db="EMBL/GenBank/DDBJ databases">
        <authorList>
            <person name="Berger JAMES D."/>
            <person name="Berger JAMES D."/>
        </authorList>
    </citation>
    <scope>NUCLEOTIDE SEQUENCE [LARGE SCALE GENOMIC DNA]</scope>
</reference>
<evidence type="ECO:0000313" key="9">
    <source>
        <dbReference type="Proteomes" id="UP000050792"/>
    </source>
</evidence>
<evidence type="ECO:0000256" key="4">
    <source>
        <dbReference type="ARBA" id="ARBA00022475"/>
    </source>
</evidence>
<feature type="transmembrane region" description="Helical" evidence="8">
    <location>
        <begin position="327"/>
        <end position="347"/>
    </location>
</feature>
<feature type="transmembrane region" description="Helical" evidence="8">
    <location>
        <begin position="92"/>
        <end position="114"/>
    </location>
</feature>
<feature type="transmembrane region" description="Helical" evidence="8">
    <location>
        <begin position="60"/>
        <end position="80"/>
    </location>
</feature>
<dbReference type="InterPro" id="IPR050598">
    <property type="entry name" value="AminoAcid_Transporter"/>
</dbReference>
<accession>A0AA85FYD1</accession>
<feature type="transmembrane region" description="Helical" evidence="8">
    <location>
        <begin position="441"/>
        <end position="461"/>
    </location>
</feature>
<keyword evidence="9" id="KW-1185">Reference proteome</keyword>
<feature type="transmembrane region" description="Helical" evidence="8">
    <location>
        <begin position="404"/>
        <end position="429"/>
    </location>
</feature>
<sequence>METALQRIHKVRCCLSVVLAQQLIAGSDCLSAIMMEEVHELDKINNGRDDIPVVQLKKTIGLASSITIIVGSMIGSGIFVSPTGIMENVNSIGASLIIWVACGLFSMLGAYCYAELGTMIHRSGGDYIYVYEAFGPFFGFLRLWSEVVVARPASVAIMSMTFAKYIAQPIFPDCDQPEVAVRLLAAVCIILLSFINAFSVRMSTFVQDIFTYAKVAALIMIIITGFVQIGFGKVDGLVGAFDNSDWSPGAITKAFYVGLFAYSGWNYLNCMIEEMNNPRRDLPLAIIISCLLVTFIYTMANVAYVTVVSPHEILTTPAVAITFSVRIYGVMWWIMPIFVALSTFGGVNGTVMTTSRMFFVASQVNQMPKLLCFLHMDRMTPISAVVFTCITSICYLFVGDIYSLITYLGFVQWLAIGVCVSIVIVFRITKRNHPRPVKAPILFAIIYVLITLFLVIFAFVAAPVESLLGVAIICTGIPVYIIGCAWKNKPKSFQRKFESFTIGVQKLFKLVPSN</sequence>
<feature type="transmembrane region" description="Helical" evidence="8">
    <location>
        <begin position="467"/>
        <end position="486"/>
    </location>
</feature>
<keyword evidence="4" id="KW-1003">Cell membrane</keyword>
<comment type="subcellular location">
    <subcellularLocation>
        <location evidence="1">Cell membrane</location>
        <topology evidence="1">Multi-pass membrane protein</topology>
    </subcellularLocation>
</comment>
<feature type="transmembrane region" description="Helical" evidence="8">
    <location>
        <begin position="212"/>
        <end position="231"/>
    </location>
</feature>
<evidence type="ECO:0000256" key="3">
    <source>
        <dbReference type="ARBA" id="ARBA00022448"/>
    </source>
</evidence>
<protein>
    <recommendedName>
        <fullName evidence="11">Amino acid permease/ SLC12A domain-containing protein</fullName>
    </recommendedName>
</protein>
<keyword evidence="3" id="KW-0813">Transport</keyword>
<reference evidence="10" key="2">
    <citation type="submission" date="2023-11" db="UniProtKB">
        <authorList>
            <consortium name="WormBaseParasite"/>
        </authorList>
    </citation>
    <scope>IDENTIFICATION</scope>
</reference>
<dbReference type="PANTHER" id="PTHR11785">
    <property type="entry name" value="AMINO ACID TRANSPORTER"/>
    <property type="match status" value="1"/>
</dbReference>
<dbReference type="GO" id="GO:0015179">
    <property type="term" value="F:L-amino acid transmembrane transporter activity"/>
    <property type="evidence" value="ECO:0007669"/>
    <property type="project" value="TreeGrafter"/>
</dbReference>
<feature type="transmembrane region" description="Helical" evidence="8">
    <location>
        <begin position="282"/>
        <end position="307"/>
    </location>
</feature>
<keyword evidence="6 8" id="KW-1133">Transmembrane helix</keyword>
<comment type="similarity">
    <text evidence="2">Belongs to the amino acid-polyamine-organocation (APC) superfamily. L-type amino acid transporter (LAT) (TC 2.A.3.8) family.</text>
</comment>
<evidence type="ECO:0000256" key="1">
    <source>
        <dbReference type="ARBA" id="ARBA00004651"/>
    </source>
</evidence>
<evidence type="ECO:0000256" key="5">
    <source>
        <dbReference type="ARBA" id="ARBA00022692"/>
    </source>
</evidence>
<name>A0AA85FYD1_9TREM</name>
<dbReference type="GO" id="GO:0005886">
    <property type="term" value="C:plasma membrane"/>
    <property type="evidence" value="ECO:0007669"/>
    <property type="project" value="UniProtKB-SubCell"/>
</dbReference>